<feature type="transmembrane region" description="Helical" evidence="1">
    <location>
        <begin position="58"/>
        <end position="79"/>
    </location>
</feature>
<accession>A0A6J7XV66</accession>
<organism evidence="2">
    <name type="scientific">freshwater metagenome</name>
    <dbReference type="NCBI Taxonomy" id="449393"/>
    <lineage>
        <taxon>unclassified sequences</taxon>
        <taxon>metagenomes</taxon>
        <taxon>ecological metagenomes</taxon>
    </lineage>
</organism>
<reference evidence="2" key="1">
    <citation type="submission" date="2020-05" db="EMBL/GenBank/DDBJ databases">
        <authorList>
            <person name="Chiriac C."/>
            <person name="Salcher M."/>
            <person name="Ghai R."/>
            <person name="Kavagutti S V."/>
        </authorList>
    </citation>
    <scope>NUCLEOTIDE SEQUENCE</scope>
</reference>
<dbReference type="AlphaFoldDB" id="A0A6J7XV66"/>
<keyword evidence="1" id="KW-1133">Transmembrane helix</keyword>
<proteinExistence type="predicted"/>
<keyword evidence="1" id="KW-0472">Membrane</keyword>
<protein>
    <submittedName>
        <fullName evidence="2">Unannotated protein</fullName>
    </submittedName>
</protein>
<name>A0A6J7XV66_9ZZZZ</name>
<sequence length="124" mass="13774">MPTMKPINHAIIESNVILSSRLKNNELSESAGRKASASRQTTNALIAPSASAVKRLSLSMRAFLCVVGRFASVVMLMLLQRLRDLLSMSHILLGLQREPCFACMRAGDRIIQHIGYQTLRFYLG</sequence>
<gene>
    <name evidence="2" type="ORF">UFOPK3554_01323</name>
</gene>
<evidence type="ECO:0000313" key="2">
    <source>
        <dbReference type="EMBL" id="CAB5241249.1"/>
    </source>
</evidence>
<dbReference type="EMBL" id="CAFBSG010000036">
    <property type="protein sequence ID" value="CAB5241249.1"/>
    <property type="molecule type" value="Genomic_DNA"/>
</dbReference>
<evidence type="ECO:0000256" key="1">
    <source>
        <dbReference type="SAM" id="Phobius"/>
    </source>
</evidence>
<keyword evidence="1" id="KW-0812">Transmembrane</keyword>